<organism evidence="2 3">
    <name type="scientific">Marinicauda algicola</name>
    <dbReference type="NCBI Taxonomy" id="2029849"/>
    <lineage>
        <taxon>Bacteria</taxon>
        <taxon>Pseudomonadati</taxon>
        <taxon>Pseudomonadota</taxon>
        <taxon>Alphaproteobacteria</taxon>
        <taxon>Maricaulales</taxon>
        <taxon>Maricaulaceae</taxon>
        <taxon>Marinicauda</taxon>
    </lineage>
</organism>
<keyword evidence="1" id="KW-0472">Membrane</keyword>
<feature type="transmembrane region" description="Helical" evidence="1">
    <location>
        <begin position="202"/>
        <end position="223"/>
    </location>
</feature>
<dbReference type="Proteomes" id="UP000308054">
    <property type="component" value="Unassembled WGS sequence"/>
</dbReference>
<keyword evidence="1" id="KW-1133">Transmembrane helix</keyword>
<evidence type="ECO:0000256" key="1">
    <source>
        <dbReference type="SAM" id="Phobius"/>
    </source>
</evidence>
<protein>
    <submittedName>
        <fullName evidence="2">PepSY domain-containing protein</fullName>
    </submittedName>
</protein>
<dbReference type="EMBL" id="SRXW01000002">
    <property type="protein sequence ID" value="TGY89300.1"/>
    <property type="molecule type" value="Genomic_DNA"/>
</dbReference>
<keyword evidence="3" id="KW-1185">Reference proteome</keyword>
<dbReference type="OrthoDB" id="9806195at2"/>
<evidence type="ECO:0000313" key="3">
    <source>
        <dbReference type="Proteomes" id="UP000308054"/>
    </source>
</evidence>
<sequence>MTITRWAVRLHKWLALIVGLQILLWVTGGLVMSVLPIEQVRGEHTIAAPDRTPIVLGDVLAPDEAATLAGAGPVVAASLARWTGRPVYRFETVSGPVMVDAATGEVLSPIDEAAARAVAMAGYAGDAPIGTVEYLAEPSWEYRHAGPAWRVFMDDGEGTRLYISAQTGEITARRNDTWRVFDFFWMLHIMDYREREDFNHPLLIAMAGLALFTVLAGLVLLFSRMRRSLLSWRARRRAQAAAS</sequence>
<evidence type="ECO:0000313" key="2">
    <source>
        <dbReference type="EMBL" id="TGY89300.1"/>
    </source>
</evidence>
<comment type="caution">
    <text evidence="2">The sequence shown here is derived from an EMBL/GenBank/DDBJ whole genome shotgun (WGS) entry which is preliminary data.</text>
</comment>
<reference evidence="2 3" key="1">
    <citation type="journal article" date="2017" name="Int. J. Syst. Evol. Microbiol.">
        <title>Marinicauda algicola sp. nov., isolated from a marine red alga Rhodosorus marinus.</title>
        <authorList>
            <person name="Jeong S.E."/>
            <person name="Jeon S.H."/>
            <person name="Chun B.H."/>
            <person name="Kim D.W."/>
            <person name="Jeon C.O."/>
        </authorList>
    </citation>
    <scope>NUCLEOTIDE SEQUENCE [LARGE SCALE GENOMIC DNA]</scope>
    <source>
        <strain evidence="2 3">JCM 31718</strain>
    </source>
</reference>
<dbReference type="InterPro" id="IPR005625">
    <property type="entry name" value="PepSY-ass_TM"/>
</dbReference>
<dbReference type="AlphaFoldDB" id="A0A4S2H186"/>
<accession>A0A4S2H186</accession>
<name>A0A4S2H186_9PROT</name>
<dbReference type="RefSeq" id="WP_135995840.1">
    <property type="nucleotide sequence ID" value="NZ_CP071057.1"/>
</dbReference>
<feature type="transmembrane region" description="Helical" evidence="1">
    <location>
        <begin position="12"/>
        <end position="35"/>
    </location>
</feature>
<dbReference type="Pfam" id="PF03929">
    <property type="entry name" value="PepSY_TM"/>
    <property type="match status" value="1"/>
</dbReference>
<proteinExistence type="predicted"/>
<keyword evidence="1" id="KW-0812">Transmembrane</keyword>
<gene>
    <name evidence="2" type="ORF">E5163_09290</name>
</gene>